<feature type="transmembrane region" description="Helical" evidence="1">
    <location>
        <begin position="183"/>
        <end position="203"/>
    </location>
</feature>
<gene>
    <name evidence="2" type="ORF">O6P43_025316</name>
</gene>
<feature type="transmembrane region" description="Helical" evidence="1">
    <location>
        <begin position="269"/>
        <end position="293"/>
    </location>
</feature>
<feature type="transmembrane region" description="Helical" evidence="1">
    <location>
        <begin position="100"/>
        <end position="121"/>
    </location>
</feature>
<organism evidence="2 3">
    <name type="scientific">Quillaja saponaria</name>
    <name type="common">Soap bark tree</name>
    <dbReference type="NCBI Taxonomy" id="32244"/>
    <lineage>
        <taxon>Eukaryota</taxon>
        <taxon>Viridiplantae</taxon>
        <taxon>Streptophyta</taxon>
        <taxon>Embryophyta</taxon>
        <taxon>Tracheophyta</taxon>
        <taxon>Spermatophyta</taxon>
        <taxon>Magnoliopsida</taxon>
        <taxon>eudicotyledons</taxon>
        <taxon>Gunneridae</taxon>
        <taxon>Pentapetalae</taxon>
        <taxon>rosids</taxon>
        <taxon>fabids</taxon>
        <taxon>Fabales</taxon>
        <taxon>Quillajaceae</taxon>
        <taxon>Quillaja</taxon>
    </lineage>
</organism>
<proteinExistence type="predicted"/>
<evidence type="ECO:0000313" key="3">
    <source>
        <dbReference type="Proteomes" id="UP001163823"/>
    </source>
</evidence>
<reference evidence="2" key="1">
    <citation type="journal article" date="2023" name="Science">
        <title>Elucidation of the pathway for biosynthesis of saponin adjuvants from the soapbark tree.</title>
        <authorList>
            <person name="Reed J."/>
            <person name="Orme A."/>
            <person name="El-Demerdash A."/>
            <person name="Owen C."/>
            <person name="Martin L.B.B."/>
            <person name="Misra R.C."/>
            <person name="Kikuchi S."/>
            <person name="Rejzek M."/>
            <person name="Martin A.C."/>
            <person name="Harkess A."/>
            <person name="Leebens-Mack J."/>
            <person name="Louveau T."/>
            <person name="Stephenson M.J."/>
            <person name="Osbourn A."/>
        </authorList>
    </citation>
    <scope>NUCLEOTIDE SEQUENCE</scope>
    <source>
        <strain evidence="2">S10</strain>
    </source>
</reference>
<protein>
    <submittedName>
        <fullName evidence="2">Transmembrane protein</fullName>
    </submittedName>
</protein>
<name>A0AAD7L9J9_QUISA</name>
<evidence type="ECO:0000256" key="1">
    <source>
        <dbReference type="SAM" id="Phobius"/>
    </source>
</evidence>
<feature type="transmembrane region" description="Helical" evidence="1">
    <location>
        <begin position="31"/>
        <end position="51"/>
    </location>
</feature>
<accession>A0AAD7L9J9</accession>
<dbReference type="AlphaFoldDB" id="A0AAD7L9J9"/>
<keyword evidence="1 2" id="KW-0812">Transmembrane</keyword>
<sequence length="310" mass="35565">MDMENNYAMQKQKLEVIDILKEGVSIYLKNINFIIFTFLISLPLLCFLVYFETCLQGAIVETLEILHQSPAHPAYISFIPENITKRLNKDFSLSLIRLGFLYLVPFQVLELGTVIVTVSLASKVRSEERRVTLWGMIQKPFDVVKLKGMFFTSIYVVFLPTCIQLVLIWIVVSYSIILWDSSFYMLFRVISGVALGPLLKVYLVGSSVWNMSILISVLEGEHGFKALVLATHFSRDSQQRGFILMFIFFVWGVSLRLPCIYLGCYKGGYGIILLTGLFCFGNLLKWVVCMVYYHDCRNLLLEKKTEEICS</sequence>
<dbReference type="KEGG" id="qsa:O6P43_025316"/>
<feature type="transmembrane region" description="Helical" evidence="1">
    <location>
        <begin position="154"/>
        <end position="177"/>
    </location>
</feature>
<evidence type="ECO:0000313" key="2">
    <source>
        <dbReference type="EMBL" id="KAJ7953642.1"/>
    </source>
</evidence>
<comment type="caution">
    <text evidence="2">The sequence shown here is derived from an EMBL/GenBank/DDBJ whole genome shotgun (WGS) entry which is preliminary data.</text>
</comment>
<feature type="transmembrane region" description="Helical" evidence="1">
    <location>
        <begin position="242"/>
        <end position="263"/>
    </location>
</feature>
<dbReference type="Proteomes" id="UP001163823">
    <property type="component" value="Chromosome 10"/>
</dbReference>
<keyword evidence="1" id="KW-1133">Transmembrane helix</keyword>
<keyword evidence="3" id="KW-1185">Reference proteome</keyword>
<dbReference type="PANTHER" id="PTHR36714">
    <property type="entry name" value="T23E23.1"/>
    <property type="match status" value="1"/>
</dbReference>
<dbReference type="PANTHER" id="PTHR36714:SF7">
    <property type="entry name" value="TRANSMEMBRANE PROTEIN"/>
    <property type="match status" value="1"/>
</dbReference>
<keyword evidence="1" id="KW-0472">Membrane</keyword>
<dbReference type="EMBL" id="JARAOO010000010">
    <property type="protein sequence ID" value="KAJ7953642.1"/>
    <property type="molecule type" value="Genomic_DNA"/>
</dbReference>